<organism evidence="1 2">
    <name type="scientific">Ascidiaceihabitans donghaensis</name>
    <dbReference type="NCBI Taxonomy" id="1510460"/>
    <lineage>
        <taxon>Bacteria</taxon>
        <taxon>Pseudomonadati</taxon>
        <taxon>Pseudomonadota</taxon>
        <taxon>Alphaproteobacteria</taxon>
        <taxon>Rhodobacterales</taxon>
        <taxon>Paracoccaceae</taxon>
        <taxon>Ascidiaceihabitans</taxon>
    </lineage>
</organism>
<dbReference type="EMBL" id="OMOR01000001">
    <property type="protein sequence ID" value="SPH22269.1"/>
    <property type="molecule type" value="Genomic_DNA"/>
</dbReference>
<accession>A0A2R8BGS7</accession>
<proteinExistence type="predicted"/>
<sequence>MKETKDRDAMVIYQDHVDRASAATLAADYAAFSACISFPWRVRTVNLDLCIEDDEEHRRNFRQFVDVLKTDNVTGLHRLVKTAWFVTPDVIEGTHISHMMHNGTRLRAPYYNRIRLVRHPEHGWRETDCTNAVVNKAGNFAIVDTISTDALPPELKELPERKLK</sequence>
<dbReference type="AlphaFoldDB" id="A0A2R8BGS7"/>
<dbReference type="RefSeq" id="WP_108829234.1">
    <property type="nucleotide sequence ID" value="NZ_OMOR01000001.1"/>
</dbReference>
<protein>
    <recommendedName>
        <fullName evidence="3">SnoaL-like domain-containing protein</fullName>
    </recommendedName>
</protein>
<dbReference type="Proteomes" id="UP000244880">
    <property type="component" value="Unassembled WGS sequence"/>
</dbReference>
<dbReference type="OrthoDB" id="7717972at2"/>
<evidence type="ECO:0008006" key="3">
    <source>
        <dbReference type="Google" id="ProtNLM"/>
    </source>
</evidence>
<gene>
    <name evidence="1" type="ORF">ASD8599_03012</name>
</gene>
<reference evidence="1 2" key="1">
    <citation type="submission" date="2018-03" db="EMBL/GenBank/DDBJ databases">
        <authorList>
            <person name="Keele B.F."/>
        </authorList>
    </citation>
    <scope>NUCLEOTIDE SEQUENCE [LARGE SCALE GENOMIC DNA]</scope>
    <source>
        <strain evidence="1 2">CECT 8599</strain>
    </source>
</reference>
<evidence type="ECO:0000313" key="1">
    <source>
        <dbReference type="EMBL" id="SPH22269.1"/>
    </source>
</evidence>
<name>A0A2R8BGS7_9RHOB</name>
<evidence type="ECO:0000313" key="2">
    <source>
        <dbReference type="Proteomes" id="UP000244880"/>
    </source>
</evidence>
<keyword evidence="2" id="KW-1185">Reference proteome</keyword>